<dbReference type="HAMAP" id="MF_00460">
    <property type="entry name" value="UPF0125_RnfH"/>
    <property type="match status" value="1"/>
</dbReference>
<comment type="similarity">
    <text evidence="1 2">Belongs to the UPF0125 (RnfH) family.</text>
</comment>
<dbReference type="Pfam" id="PF03658">
    <property type="entry name" value="Ub-RnfH"/>
    <property type="match status" value="1"/>
</dbReference>
<dbReference type="PANTHER" id="PTHR37483:SF1">
    <property type="entry name" value="UPF0125 PROTEIN RATB"/>
    <property type="match status" value="1"/>
</dbReference>
<dbReference type="InterPro" id="IPR005346">
    <property type="entry name" value="RnfH"/>
</dbReference>
<evidence type="ECO:0000256" key="2">
    <source>
        <dbReference type="HAMAP-Rule" id="MF_00460"/>
    </source>
</evidence>
<dbReference type="InterPro" id="IPR016155">
    <property type="entry name" value="Mopterin_synth/thiamin_S_b"/>
</dbReference>
<dbReference type="AlphaFoldDB" id="A0A380N1W7"/>
<evidence type="ECO:0000313" key="3">
    <source>
        <dbReference type="EMBL" id="SUO98518.1"/>
    </source>
</evidence>
<dbReference type="RefSeq" id="WP_115219336.1">
    <property type="nucleotide sequence ID" value="NZ_UHIA01000004.1"/>
</dbReference>
<sequence length="94" mass="10666">MDKVLINIEVAYGEAAKQKIIALQVYEGITAHQAVERSGIVRFFPHLDLSNIEVGIFSNACALDTPLRAGDRVEIYRPLLCDPKEMRRQRARKK</sequence>
<gene>
    <name evidence="3" type="ORF">NCTC10717_02270</name>
</gene>
<keyword evidence="4" id="KW-1185">Reference proteome</keyword>
<evidence type="ECO:0000313" key="4">
    <source>
        <dbReference type="Proteomes" id="UP000254575"/>
    </source>
</evidence>
<dbReference type="EMBL" id="UHIA01000004">
    <property type="protein sequence ID" value="SUO98518.1"/>
    <property type="molecule type" value="Genomic_DNA"/>
</dbReference>
<organism evidence="3 4">
    <name type="scientific">Suttonella indologenes</name>
    <dbReference type="NCBI Taxonomy" id="13276"/>
    <lineage>
        <taxon>Bacteria</taxon>
        <taxon>Pseudomonadati</taxon>
        <taxon>Pseudomonadota</taxon>
        <taxon>Gammaproteobacteria</taxon>
        <taxon>Cardiobacteriales</taxon>
        <taxon>Cardiobacteriaceae</taxon>
        <taxon>Suttonella</taxon>
    </lineage>
</organism>
<dbReference type="SUPFAM" id="SSF54285">
    <property type="entry name" value="MoaD/ThiS"/>
    <property type="match status" value="1"/>
</dbReference>
<proteinExistence type="inferred from homology"/>
<dbReference type="PANTHER" id="PTHR37483">
    <property type="entry name" value="UPF0125 PROTEIN RATB"/>
    <property type="match status" value="1"/>
</dbReference>
<evidence type="ECO:0000256" key="1">
    <source>
        <dbReference type="ARBA" id="ARBA00010645"/>
    </source>
</evidence>
<reference evidence="3 4" key="1">
    <citation type="submission" date="2018-06" db="EMBL/GenBank/DDBJ databases">
        <authorList>
            <consortium name="Pathogen Informatics"/>
            <person name="Doyle S."/>
        </authorList>
    </citation>
    <scope>NUCLEOTIDE SEQUENCE [LARGE SCALE GENOMIC DNA]</scope>
    <source>
        <strain evidence="3 4">NCTC10717</strain>
    </source>
</reference>
<dbReference type="OrthoDB" id="9796575at2"/>
<dbReference type="Gene3D" id="3.10.20.280">
    <property type="entry name" value="RnfH-like"/>
    <property type="match status" value="1"/>
</dbReference>
<dbReference type="NCBIfam" id="NF002490">
    <property type="entry name" value="PRK01777.1"/>
    <property type="match status" value="1"/>
</dbReference>
<protein>
    <recommendedName>
        <fullName evidence="2">UPF0125 protein NCTC10717_02270</fullName>
    </recommendedName>
</protein>
<dbReference type="InterPro" id="IPR037021">
    <property type="entry name" value="RnfH_sf"/>
</dbReference>
<name>A0A380N1W7_9GAMM</name>
<dbReference type="Proteomes" id="UP000254575">
    <property type="component" value="Unassembled WGS sequence"/>
</dbReference>
<accession>A0A380N1W7</accession>